<dbReference type="Gene3D" id="1.10.3910.10">
    <property type="entry name" value="SP0561-like"/>
    <property type="match status" value="1"/>
</dbReference>
<dbReference type="InterPro" id="IPR023883">
    <property type="entry name" value="CHP03980_redox-disulphide"/>
</dbReference>
<feature type="domain" description="DUF1858" evidence="1">
    <location>
        <begin position="1"/>
        <end position="49"/>
    </location>
</feature>
<evidence type="ECO:0000313" key="2">
    <source>
        <dbReference type="EMBL" id="OGD23382.1"/>
    </source>
</evidence>
<dbReference type="Proteomes" id="UP000176639">
    <property type="component" value="Unassembled WGS sequence"/>
</dbReference>
<evidence type="ECO:0000313" key="3">
    <source>
        <dbReference type="Proteomes" id="UP000176639"/>
    </source>
</evidence>
<name>A0A1F5AYA7_9BACT</name>
<dbReference type="Pfam" id="PF08984">
    <property type="entry name" value="DUF1858"/>
    <property type="match status" value="1"/>
</dbReference>
<protein>
    <recommendedName>
        <fullName evidence="1">DUF1858 domain-containing protein</fullName>
    </recommendedName>
</protein>
<dbReference type="NCBIfam" id="TIGR03980">
    <property type="entry name" value="prismane_assoc"/>
    <property type="match status" value="1"/>
</dbReference>
<proteinExistence type="predicted"/>
<dbReference type="InterPro" id="IPR015077">
    <property type="entry name" value="DUF1858"/>
</dbReference>
<dbReference type="PANTHER" id="PTHR39341">
    <property type="entry name" value="BSL7085 PROTEIN"/>
    <property type="match status" value="1"/>
</dbReference>
<evidence type="ECO:0000259" key="1">
    <source>
        <dbReference type="Pfam" id="PF08984"/>
    </source>
</evidence>
<comment type="caution">
    <text evidence="2">The sequence shown here is derived from an EMBL/GenBank/DDBJ whole genome shotgun (WGS) entry which is preliminary data.</text>
</comment>
<reference evidence="2 3" key="1">
    <citation type="journal article" date="2016" name="Nat. Commun.">
        <title>Thousands of microbial genomes shed light on interconnected biogeochemical processes in an aquifer system.</title>
        <authorList>
            <person name="Anantharaman K."/>
            <person name="Brown C.T."/>
            <person name="Hug L.A."/>
            <person name="Sharon I."/>
            <person name="Castelle C.J."/>
            <person name="Probst A.J."/>
            <person name="Thomas B.C."/>
            <person name="Singh A."/>
            <person name="Wilkins M.J."/>
            <person name="Karaoz U."/>
            <person name="Brodie E.L."/>
            <person name="Williams K.H."/>
            <person name="Hubbard S.S."/>
            <person name="Banfield J.F."/>
        </authorList>
    </citation>
    <scope>NUCLEOTIDE SEQUENCE [LARGE SCALE GENOMIC DNA]</scope>
</reference>
<organism evidence="2 3">
    <name type="scientific">Candidatus Azambacteria bacterium RBG_16_47_10</name>
    <dbReference type="NCBI Taxonomy" id="1797292"/>
    <lineage>
        <taxon>Bacteria</taxon>
        <taxon>Candidatus Azamiibacteriota</taxon>
    </lineage>
</organism>
<dbReference type="AlphaFoldDB" id="A0A1F5AYA7"/>
<dbReference type="InterPro" id="IPR038062">
    <property type="entry name" value="ScdA-like_N_sf"/>
</dbReference>
<accession>A0A1F5AYA7</accession>
<dbReference type="EMBL" id="MEYI01000043">
    <property type="protein sequence ID" value="OGD23382.1"/>
    <property type="molecule type" value="Genomic_DNA"/>
</dbReference>
<dbReference type="SUPFAM" id="SSF140683">
    <property type="entry name" value="SP0561-like"/>
    <property type="match status" value="1"/>
</dbReference>
<dbReference type="PANTHER" id="PTHR39341:SF1">
    <property type="entry name" value="DUF1858 DOMAIN-CONTAINING PROTEIN"/>
    <property type="match status" value="1"/>
</dbReference>
<sequence>MIIGEVVCDHPELMGVFLEYGLHCVGCSIAQFDTIEAGARAHGIHPEYLLKDLNVRLAKKKRPAK</sequence>
<gene>
    <name evidence="2" type="ORF">A2Z10_02240</name>
</gene>